<dbReference type="PANTHER" id="PTHR34130">
    <property type="entry name" value="OS08G0243800 PROTEIN"/>
    <property type="match status" value="1"/>
</dbReference>
<reference evidence="2" key="1">
    <citation type="journal article" date="2020" name="Nat. Commun.">
        <title>Genome sequence of the cluster root forming white lupin.</title>
        <authorList>
            <person name="Hufnagel B."/>
            <person name="Marques A."/>
            <person name="Soriano A."/>
            <person name="Marques L."/>
            <person name="Divol F."/>
            <person name="Doumas P."/>
            <person name="Sallet E."/>
            <person name="Mancinotti D."/>
            <person name="Carrere S."/>
            <person name="Marande W."/>
            <person name="Arribat S."/>
            <person name="Keller J."/>
            <person name="Huneau C."/>
            <person name="Blein T."/>
            <person name="Aime D."/>
            <person name="Laguerre M."/>
            <person name="Taylor J."/>
            <person name="Schubert V."/>
            <person name="Nelson M."/>
            <person name="Geu-Flores F."/>
            <person name="Crespi M."/>
            <person name="Gallardo-Guerrero K."/>
            <person name="Delaux P.-M."/>
            <person name="Salse J."/>
            <person name="Berges H."/>
            <person name="Guyot R."/>
            <person name="Gouzy J."/>
            <person name="Peret B."/>
        </authorList>
    </citation>
    <scope>NUCLEOTIDE SEQUENCE [LARGE SCALE GENOMIC DNA]</scope>
    <source>
        <strain evidence="2">cv. Amiga</strain>
    </source>
</reference>
<keyword evidence="2" id="KW-1185">Reference proteome</keyword>
<evidence type="ECO:0000313" key="2">
    <source>
        <dbReference type="Proteomes" id="UP000447434"/>
    </source>
</evidence>
<accession>A0A6A4QYT9</accession>
<evidence type="ECO:0000313" key="1">
    <source>
        <dbReference type="EMBL" id="KAE9618366.1"/>
    </source>
</evidence>
<dbReference type="OrthoDB" id="1576948at2759"/>
<gene>
    <name evidence="1" type="ORF">Lalb_Chr02g0141941</name>
</gene>
<dbReference type="EMBL" id="WOCE01000002">
    <property type="protein sequence ID" value="KAE9618366.1"/>
    <property type="molecule type" value="Genomic_DNA"/>
</dbReference>
<comment type="caution">
    <text evidence="1">The sequence shown here is derived from an EMBL/GenBank/DDBJ whole genome shotgun (WGS) entry which is preliminary data.</text>
</comment>
<dbReference type="Proteomes" id="UP000447434">
    <property type="component" value="Chromosome 2"/>
</dbReference>
<dbReference type="PANTHER" id="PTHR34130:SF5">
    <property type="entry name" value="OS08G0243800 PROTEIN"/>
    <property type="match status" value="1"/>
</dbReference>
<organism evidence="1 2">
    <name type="scientific">Lupinus albus</name>
    <name type="common">White lupine</name>
    <name type="synonym">Lupinus termis</name>
    <dbReference type="NCBI Taxonomy" id="3870"/>
    <lineage>
        <taxon>Eukaryota</taxon>
        <taxon>Viridiplantae</taxon>
        <taxon>Streptophyta</taxon>
        <taxon>Embryophyta</taxon>
        <taxon>Tracheophyta</taxon>
        <taxon>Spermatophyta</taxon>
        <taxon>Magnoliopsida</taxon>
        <taxon>eudicotyledons</taxon>
        <taxon>Gunneridae</taxon>
        <taxon>Pentapetalae</taxon>
        <taxon>rosids</taxon>
        <taxon>fabids</taxon>
        <taxon>Fabales</taxon>
        <taxon>Fabaceae</taxon>
        <taxon>Papilionoideae</taxon>
        <taxon>50 kb inversion clade</taxon>
        <taxon>genistoids sensu lato</taxon>
        <taxon>core genistoids</taxon>
        <taxon>Genisteae</taxon>
        <taxon>Lupinus</taxon>
    </lineage>
</organism>
<proteinExistence type="predicted"/>
<dbReference type="AlphaFoldDB" id="A0A6A4QYT9"/>
<protein>
    <submittedName>
        <fullName evidence="1">Uncharacterized protein</fullName>
    </submittedName>
</protein>
<name>A0A6A4QYT9_LUPAL</name>
<sequence length="250" mass="28722">MMDEEFYSYQEAGNEENNLVQDPYHYDDDDDDDETLSLSDLPIYSDAHSISSTQWSHYNFNKEESQNSQNDEDDDFFEFFSEEFTTSNHHSAAAAENIIFCGKLIPIFKDLPSHEKKEKLESKNNIQKKVPQEAKSYTSKYSSLSSGKVSLVRSTTKSRWFLFMFGMSSRLSSNTEMELRDIRSRQRRSRSRRGTVAVSLFPAAEHGGEEAEMKVRRNYKGLWKMLRSVSLGFGCKSSNLANDVVKAAFV</sequence>